<dbReference type="NCBIfam" id="NF008888">
    <property type="entry name" value="PRK11922.1"/>
    <property type="match status" value="1"/>
</dbReference>
<comment type="caution">
    <text evidence="7">The sequence shown here is derived from an EMBL/GenBank/DDBJ whole genome shotgun (WGS) entry which is preliminary data.</text>
</comment>
<dbReference type="CDD" id="cd06171">
    <property type="entry name" value="Sigma70_r4"/>
    <property type="match status" value="1"/>
</dbReference>
<dbReference type="SUPFAM" id="SSF88659">
    <property type="entry name" value="Sigma3 and sigma4 domains of RNA polymerase sigma factors"/>
    <property type="match status" value="1"/>
</dbReference>
<evidence type="ECO:0000259" key="6">
    <source>
        <dbReference type="Pfam" id="PF08281"/>
    </source>
</evidence>
<keyword evidence="4" id="KW-0804">Transcription</keyword>
<accession>A0A2U0I3Z4</accession>
<evidence type="ECO:0000313" key="7">
    <source>
        <dbReference type="EMBL" id="PVW15832.1"/>
    </source>
</evidence>
<dbReference type="GO" id="GO:0006352">
    <property type="term" value="P:DNA-templated transcription initiation"/>
    <property type="evidence" value="ECO:0007669"/>
    <property type="project" value="InterPro"/>
</dbReference>
<gene>
    <name evidence="7" type="ORF">DDV96_06080</name>
</gene>
<dbReference type="Gene3D" id="1.10.1740.10">
    <property type="match status" value="1"/>
</dbReference>
<dbReference type="InterPro" id="IPR007627">
    <property type="entry name" value="RNA_pol_sigma70_r2"/>
</dbReference>
<dbReference type="PANTHER" id="PTHR43133">
    <property type="entry name" value="RNA POLYMERASE ECF-TYPE SIGMA FACTO"/>
    <property type="match status" value="1"/>
</dbReference>
<keyword evidence="2" id="KW-0805">Transcription regulation</keyword>
<dbReference type="AlphaFoldDB" id="A0A2U0I3Z4"/>
<feature type="domain" description="RNA polymerase sigma-70 region 2" evidence="5">
    <location>
        <begin position="37"/>
        <end position="103"/>
    </location>
</feature>
<feature type="domain" description="RNA polymerase sigma factor 70 region 4 type 2" evidence="6">
    <location>
        <begin position="140"/>
        <end position="190"/>
    </location>
</feature>
<protein>
    <submittedName>
        <fullName evidence="7">RNA polymerase sigma factor</fullName>
    </submittedName>
</protein>
<evidence type="ECO:0000313" key="8">
    <source>
        <dbReference type="Proteomes" id="UP000245962"/>
    </source>
</evidence>
<dbReference type="InterPro" id="IPR013324">
    <property type="entry name" value="RNA_pol_sigma_r3/r4-like"/>
</dbReference>
<evidence type="ECO:0000256" key="4">
    <source>
        <dbReference type="ARBA" id="ARBA00023163"/>
    </source>
</evidence>
<dbReference type="InterPro" id="IPR039425">
    <property type="entry name" value="RNA_pol_sigma-70-like"/>
</dbReference>
<dbReference type="NCBIfam" id="TIGR02937">
    <property type="entry name" value="sigma70-ECF"/>
    <property type="match status" value="1"/>
</dbReference>
<dbReference type="GO" id="GO:0016987">
    <property type="term" value="F:sigma factor activity"/>
    <property type="evidence" value="ECO:0007669"/>
    <property type="project" value="UniProtKB-KW"/>
</dbReference>
<dbReference type="Pfam" id="PF04542">
    <property type="entry name" value="Sigma70_r2"/>
    <property type="match status" value="1"/>
</dbReference>
<dbReference type="InterPro" id="IPR013325">
    <property type="entry name" value="RNA_pol_sigma_r2"/>
</dbReference>
<sequence>MIRNGTKNNLLNTSKTLTDSEVVNKVRSGQKELFELLIRRHNQLLFRVVRSYVDKEKDAEDVMQEAYIKAFQKLHQFRHDAKFSTWLVRIGINEALQRKRRLKTKQTINIEQTQFINQLENTAAMNPENQMIHAQSKAFIEEAIQALPEKYKIVYMLREVEQFSISEISESLQLSESNVKVRLHRAKKKMKKYLFKATKTSTVFEFGNSKCDRMVHNVMGLVVKI</sequence>
<dbReference type="Pfam" id="PF08281">
    <property type="entry name" value="Sigma70_r4_2"/>
    <property type="match status" value="1"/>
</dbReference>
<evidence type="ECO:0000256" key="1">
    <source>
        <dbReference type="ARBA" id="ARBA00010641"/>
    </source>
</evidence>
<dbReference type="SUPFAM" id="SSF88946">
    <property type="entry name" value="Sigma2 domain of RNA polymerase sigma factors"/>
    <property type="match status" value="1"/>
</dbReference>
<keyword evidence="8" id="KW-1185">Reference proteome</keyword>
<dbReference type="InterPro" id="IPR036388">
    <property type="entry name" value="WH-like_DNA-bd_sf"/>
</dbReference>
<dbReference type="GO" id="GO:0003677">
    <property type="term" value="F:DNA binding"/>
    <property type="evidence" value="ECO:0007669"/>
    <property type="project" value="InterPro"/>
</dbReference>
<dbReference type="OrthoDB" id="1027298at2"/>
<dbReference type="Gene3D" id="1.10.10.10">
    <property type="entry name" value="Winged helix-like DNA-binding domain superfamily/Winged helix DNA-binding domain"/>
    <property type="match status" value="1"/>
</dbReference>
<dbReference type="InterPro" id="IPR014284">
    <property type="entry name" value="RNA_pol_sigma-70_dom"/>
</dbReference>
<dbReference type="EMBL" id="QEHR01000003">
    <property type="protein sequence ID" value="PVW15832.1"/>
    <property type="molecule type" value="Genomic_DNA"/>
</dbReference>
<proteinExistence type="inferred from homology"/>
<name>A0A2U0I3Z4_9FLAO</name>
<evidence type="ECO:0000259" key="5">
    <source>
        <dbReference type="Pfam" id="PF04542"/>
    </source>
</evidence>
<reference evidence="7 8" key="1">
    <citation type="submission" date="2018-04" db="EMBL/GenBank/DDBJ databases">
        <title>Marixanthomonas spongiae HN-E44 sp. nov., isolated from a marine sponge.</title>
        <authorList>
            <person name="Luo L."/>
            <person name="Zhuang L."/>
        </authorList>
    </citation>
    <scope>NUCLEOTIDE SEQUENCE [LARGE SCALE GENOMIC DNA]</scope>
    <source>
        <strain evidence="7 8">HN-E44</strain>
    </source>
</reference>
<dbReference type="Proteomes" id="UP000245962">
    <property type="component" value="Unassembled WGS sequence"/>
</dbReference>
<comment type="similarity">
    <text evidence="1">Belongs to the sigma-70 factor family. ECF subfamily.</text>
</comment>
<dbReference type="InterPro" id="IPR013249">
    <property type="entry name" value="RNA_pol_sigma70_r4_t2"/>
</dbReference>
<organism evidence="7 8">
    <name type="scientific">Marixanthomonas spongiae</name>
    <dbReference type="NCBI Taxonomy" id="2174845"/>
    <lineage>
        <taxon>Bacteria</taxon>
        <taxon>Pseudomonadati</taxon>
        <taxon>Bacteroidota</taxon>
        <taxon>Flavobacteriia</taxon>
        <taxon>Flavobacteriales</taxon>
        <taxon>Flavobacteriaceae</taxon>
        <taxon>Marixanthomonas</taxon>
    </lineage>
</organism>
<dbReference type="RefSeq" id="WP_116693855.1">
    <property type="nucleotide sequence ID" value="NZ_QEHR01000003.1"/>
</dbReference>
<keyword evidence="3" id="KW-0731">Sigma factor</keyword>
<dbReference type="PANTHER" id="PTHR43133:SF51">
    <property type="entry name" value="RNA POLYMERASE SIGMA FACTOR"/>
    <property type="match status" value="1"/>
</dbReference>
<evidence type="ECO:0000256" key="2">
    <source>
        <dbReference type="ARBA" id="ARBA00023015"/>
    </source>
</evidence>
<evidence type="ECO:0000256" key="3">
    <source>
        <dbReference type="ARBA" id="ARBA00023082"/>
    </source>
</evidence>